<keyword evidence="2" id="KW-1185">Reference proteome</keyword>
<reference evidence="1 2" key="1">
    <citation type="submission" date="2021-06" db="EMBL/GenBank/DDBJ databases">
        <title>Caerostris extrusa draft genome.</title>
        <authorList>
            <person name="Kono N."/>
            <person name="Arakawa K."/>
        </authorList>
    </citation>
    <scope>NUCLEOTIDE SEQUENCE [LARGE SCALE GENOMIC DNA]</scope>
</reference>
<comment type="caution">
    <text evidence="1">The sequence shown here is derived from an EMBL/GenBank/DDBJ whole genome shotgun (WGS) entry which is preliminary data.</text>
</comment>
<dbReference type="EMBL" id="BPLR01001589">
    <property type="protein sequence ID" value="GIZ03324.1"/>
    <property type="molecule type" value="Genomic_DNA"/>
</dbReference>
<evidence type="ECO:0000313" key="1">
    <source>
        <dbReference type="EMBL" id="GIZ03324.1"/>
    </source>
</evidence>
<evidence type="ECO:0000313" key="2">
    <source>
        <dbReference type="Proteomes" id="UP001054945"/>
    </source>
</evidence>
<organism evidence="1 2">
    <name type="scientific">Caerostris extrusa</name>
    <name type="common">Bark spider</name>
    <name type="synonym">Caerostris bankana</name>
    <dbReference type="NCBI Taxonomy" id="172846"/>
    <lineage>
        <taxon>Eukaryota</taxon>
        <taxon>Metazoa</taxon>
        <taxon>Ecdysozoa</taxon>
        <taxon>Arthropoda</taxon>
        <taxon>Chelicerata</taxon>
        <taxon>Arachnida</taxon>
        <taxon>Araneae</taxon>
        <taxon>Araneomorphae</taxon>
        <taxon>Entelegynae</taxon>
        <taxon>Araneoidea</taxon>
        <taxon>Araneidae</taxon>
        <taxon>Caerostris</taxon>
    </lineage>
</organism>
<sequence length="169" mass="18713">MLAEVKFQQISWSNLQDIFPEGPDDINLNCRALISACRHESDDLLEGGGGPSLRAKLPIAPGLSLPAVQSAALFVPGVMRGKASCLQQCDDYQRHRRSIKRRSRSSLAFGRGTLPSGIFWGALERNPCIRIFRCTHSHLFDVKLTNFLSRILIHLDSVVCQAINSQQGL</sequence>
<gene>
    <name evidence="1" type="ORF">CEXT_78531</name>
</gene>
<protein>
    <submittedName>
        <fullName evidence="1">Uncharacterized protein</fullName>
    </submittedName>
</protein>
<proteinExistence type="predicted"/>
<dbReference type="AlphaFoldDB" id="A0AAV4YAV0"/>
<accession>A0AAV4YAV0</accession>
<name>A0AAV4YAV0_CAEEX</name>
<dbReference type="Proteomes" id="UP001054945">
    <property type="component" value="Unassembled WGS sequence"/>
</dbReference>